<accession>A0A2J6R1H8</accession>
<sequence>MYPLPSHRQELSTAAHQPSPVGATMHAIEQSTSEDFCRAKKHASYHHITRSVPGMKSLLPLRLLSPTLPDINAWPSSTPNNRSTFGMNITSYDEDRGGISQVQLEEKLDAGLRAGSQRLKPHRDVPIYSEPGSPLLNRAYLTDEEVRSSCSTSESEEWFEVYDCLNMEHESSILGDESSTIKGPIEDEVEPDVKNVTNATKCHPSPIDRSSVMSFQCSGEAYELFSNEAAWLRSSLEYQCLGRPSKQPLRKSSMAYEQNVESWLSDTSSCGDDSEDLLSRATCLTPLKAHVIDVNVNRPSGLSIHVPPRSSSLAGTTVIHIPSENNRDSWLYSAYSPPATPSQPWTGVRTSSSKQSMFQRQFESCMPKRRLDLAMTSPPDSPTHGSSEAFSAAPAWQMPMYPELETDSCQSTDEQAGLSADTINDILISLENLTSHTPSRTLQPDTPCILAIRTQLAPPSQQANLSHTLLTSCFPHQLGLQPEPTLIRRKTTNFSKPRRNPSSATSKSCPVPRNLAQPTPSLPNLQPHQISQLPPIDTQPLHRIFPRSSKFMRTSLYAYVLAHIFVSSLSTTERTRFPKKRRDTPYWPTTDVPSKAAHVLGMAFNHTPNEDAEFNRRVEAVKERIQKAIASLIEETESDGYREGAGLGLMFIKSLEEVVRGCEMDAYRSF</sequence>
<dbReference type="STRING" id="1149755.A0A2J6R1H8"/>
<protein>
    <submittedName>
        <fullName evidence="2">Uncharacterized protein</fullName>
    </submittedName>
</protein>
<feature type="compositionally biased region" description="Polar residues" evidence="1">
    <location>
        <begin position="516"/>
        <end position="532"/>
    </location>
</feature>
<evidence type="ECO:0000313" key="3">
    <source>
        <dbReference type="Proteomes" id="UP000235786"/>
    </source>
</evidence>
<proteinExistence type="predicted"/>
<feature type="region of interest" description="Disordered" evidence="1">
    <location>
        <begin position="491"/>
        <end position="536"/>
    </location>
</feature>
<dbReference type="Proteomes" id="UP000235786">
    <property type="component" value="Unassembled WGS sequence"/>
</dbReference>
<gene>
    <name evidence="2" type="ORF">L207DRAFT_640162</name>
</gene>
<evidence type="ECO:0000313" key="2">
    <source>
        <dbReference type="EMBL" id="PMD32364.1"/>
    </source>
</evidence>
<organism evidence="2 3">
    <name type="scientific">Hyaloscypha variabilis (strain UAMH 11265 / GT02V1 / F)</name>
    <name type="common">Meliniomyces variabilis</name>
    <dbReference type="NCBI Taxonomy" id="1149755"/>
    <lineage>
        <taxon>Eukaryota</taxon>
        <taxon>Fungi</taxon>
        <taxon>Dikarya</taxon>
        <taxon>Ascomycota</taxon>
        <taxon>Pezizomycotina</taxon>
        <taxon>Leotiomycetes</taxon>
        <taxon>Helotiales</taxon>
        <taxon>Hyaloscyphaceae</taxon>
        <taxon>Hyaloscypha</taxon>
        <taxon>Hyaloscypha variabilis</taxon>
    </lineage>
</organism>
<dbReference type="OrthoDB" id="3506470at2759"/>
<reference evidence="2 3" key="1">
    <citation type="submission" date="2016-04" db="EMBL/GenBank/DDBJ databases">
        <title>A degradative enzymes factory behind the ericoid mycorrhizal symbiosis.</title>
        <authorList>
            <consortium name="DOE Joint Genome Institute"/>
            <person name="Martino E."/>
            <person name="Morin E."/>
            <person name="Grelet G."/>
            <person name="Kuo A."/>
            <person name="Kohler A."/>
            <person name="Daghino S."/>
            <person name="Barry K."/>
            <person name="Choi C."/>
            <person name="Cichocki N."/>
            <person name="Clum A."/>
            <person name="Copeland A."/>
            <person name="Hainaut M."/>
            <person name="Haridas S."/>
            <person name="Labutti K."/>
            <person name="Lindquist E."/>
            <person name="Lipzen A."/>
            <person name="Khouja H.-R."/>
            <person name="Murat C."/>
            <person name="Ohm R."/>
            <person name="Olson A."/>
            <person name="Spatafora J."/>
            <person name="Veneault-Fourrey C."/>
            <person name="Henrissat B."/>
            <person name="Grigoriev I."/>
            <person name="Martin F."/>
            <person name="Perotto S."/>
        </authorList>
    </citation>
    <scope>NUCLEOTIDE SEQUENCE [LARGE SCALE GENOMIC DNA]</scope>
    <source>
        <strain evidence="2 3">F</strain>
    </source>
</reference>
<dbReference type="EMBL" id="KZ613959">
    <property type="protein sequence ID" value="PMD32364.1"/>
    <property type="molecule type" value="Genomic_DNA"/>
</dbReference>
<name>A0A2J6R1H8_HYAVF</name>
<evidence type="ECO:0000256" key="1">
    <source>
        <dbReference type="SAM" id="MobiDB-lite"/>
    </source>
</evidence>
<dbReference type="AlphaFoldDB" id="A0A2J6R1H8"/>
<feature type="region of interest" description="Disordered" evidence="1">
    <location>
        <begin position="1"/>
        <end position="22"/>
    </location>
</feature>
<keyword evidence="3" id="KW-1185">Reference proteome</keyword>